<keyword evidence="1" id="KW-0812">Transmembrane</keyword>
<keyword evidence="1" id="KW-0472">Membrane</keyword>
<name>A0A2P2PB52_RHIMU</name>
<sequence>MRRCLTNCLPLSGFPLNLRLLNIFCIVGGTCNRWIGVCCIATFGLYP</sequence>
<keyword evidence="1" id="KW-1133">Transmembrane helix</keyword>
<evidence type="ECO:0000256" key="1">
    <source>
        <dbReference type="SAM" id="Phobius"/>
    </source>
</evidence>
<organism evidence="2">
    <name type="scientific">Rhizophora mucronata</name>
    <name type="common">Asiatic mangrove</name>
    <dbReference type="NCBI Taxonomy" id="61149"/>
    <lineage>
        <taxon>Eukaryota</taxon>
        <taxon>Viridiplantae</taxon>
        <taxon>Streptophyta</taxon>
        <taxon>Embryophyta</taxon>
        <taxon>Tracheophyta</taxon>
        <taxon>Spermatophyta</taxon>
        <taxon>Magnoliopsida</taxon>
        <taxon>eudicotyledons</taxon>
        <taxon>Gunneridae</taxon>
        <taxon>Pentapetalae</taxon>
        <taxon>rosids</taxon>
        <taxon>fabids</taxon>
        <taxon>Malpighiales</taxon>
        <taxon>Rhizophoraceae</taxon>
        <taxon>Rhizophora</taxon>
    </lineage>
</organism>
<dbReference type="AlphaFoldDB" id="A0A2P2PB52"/>
<proteinExistence type="predicted"/>
<feature type="transmembrane region" description="Helical" evidence="1">
    <location>
        <begin position="20"/>
        <end position="46"/>
    </location>
</feature>
<dbReference type="EMBL" id="GGEC01071481">
    <property type="protein sequence ID" value="MBX51965.1"/>
    <property type="molecule type" value="Transcribed_RNA"/>
</dbReference>
<protein>
    <submittedName>
        <fullName evidence="2">Uncharacterized protein</fullName>
    </submittedName>
</protein>
<evidence type="ECO:0000313" key="2">
    <source>
        <dbReference type="EMBL" id="MBX51965.1"/>
    </source>
</evidence>
<reference evidence="2" key="1">
    <citation type="submission" date="2018-02" db="EMBL/GenBank/DDBJ databases">
        <title>Rhizophora mucronata_Transcriptome.</title>
        <authorList>
            <person name="Meera S.P."/>
            <person name="Sreeshan A."/>
            <person name="Augustine A."/>
        </authorList>
    </citation>
    <scope>NUCLEOTIDE SEQUENCE</scope>
    <source>
        <tissue evidence="2">Leaf</tissue>
    </source>
</reference>
<accession>A0A2P2PB52</accession>